<dbReference type="RefSeq" id="WP_087234861.1">
    <property type="nucleotide sequence ID" value="NZ_JAKNHQ010000010.1"/>
</dbReference>
<evidence type="ECO:0000313" key="2">
    <source>
        <dbReference type="Proteomes" id="UP001298681"/>
    </source>
</evidence>
<gene>
    <name evidence="1" type="ORF">L0P57_08475</name>
</gene>
<evidence type="ECO:0000313" key="1">
    <source>
        <dbReference type="EMBL" id="MCG4610967.1"/>
    </source>
</evidence>
<comment type="caution">
    <text evidence="1">The sequence shown here is derived from an EMBL/GenBank/DDBJ whole genome shotgun (WGS) entry which is preliminary data.</text>
</comment>
<dbReference type="Proteomes" id="UP001298681">
    <property type="component" value="Unassembled WGS sequence"/>
</dbReference>
<name>A0ABS9MJI1_9FIRM</name>
<dbReference type="EMBL" id="JAKNHQ010000010">
    <property type="protein sequence ID" value="MCG4610967.1"/>
    <property type="molecule type" value="Genomic_DNA"/>
</dbReference>
<dbReference type="InterPro" id="IPR024208">
    <property type="entry name" value="DUF3842"/>
</dbReference>
<organism evidence="1 2">
    <name type="scientific">Anaeromassilibacillus senegalensis</name>
    <dbReference type="NCBI Taxonomy" id="1673717"/>
    <lineage>
        <taxon>Bacteria</taxon>
        <taxon>Bacillati</taxon>
        <taxon>Bacillota</taxon>
        <taxon>Clostridia</taxon>
        <taxon>Eubacteriales</taxon>
        <taxon>Acutalibacteraceae</taxon>
        <taxon>Anaeromassilibacillus</taxon>
    </lineage>
</organism>
<sequence>MRIVVIDGQGGGIGRSLVERIRSELPDVQIVAVGTNSLATSAMLKAGANVGATGENAVICNVKHADVVAGPIGMMVANSLWGEITPAMASAVSESPAQKVLIPVEQCHVHVAGVVEKPMSRYIEDAVAVIRSCQ</sequence>
<protein>
    <submittedName>
        <fullName evidence="1">DUF3842 family protein</fullName>
    </submittedName>
</protein>
<dbReference type="Pfam" id="PF12953">
    <property type="entry name" value="DUF3842"/>
    <property type="match status" value="1"/>
</dbReference>
<keyword evidence="2" id="KW-1185">Reference proteome</keyword>
<proteinExistence type="predicted"/>
<reference evidence="1 2" key="1">
    <citation type="submission" date="2022-01" db="EMBL/GenBank/DDBJ databases">
        <title>Collection of gut derived symbiotic bacterial strains cultured from healthy donors.</title>
        <authorList>
            <person name="Lin H."/>
            <person name="Kohout C."/>
            <person name="Waligurski E."/>
            <person name="Pamer E.G."/>
        </authorList>
    </citation>
    <scope>NUCLEOTIDE SEQUENCE [LARGE SCALE GENOMIC DNA]</scope>
    <source>
        <strain evidence="1 2">DFI.7.58</strain>
    </source>
</reference>
<accession>A0ABS9MJI1</accession>